<evidence type="ECO:0000313" key="1">
    <source>
        <dbReference type="EMBL" id="TWP32201.1"/>
    </source>
</evidence>
<proteinExistence type="predicted"/>
<dbReference type="EMBL" id="VCQV01000086">
    <property type="protein sequence ID" value="TWP32201.1"/>
    <property type="molecule type" value="Genomic_DNA"/>
</dbReference>
<organism evidence="1 2">
    <name type="scientific">Leekyejoonella antrihumi</name>
    <dbReference type="NCBI Taxonomy" id="1660198"/>
    <lineage>
        <taxon>Bacteria</taxon>
        <taxon>Bacillati</taxon>
        <taxon>Actinomycetota</taxon>
        <taxon>Actinomycetes</taxon>
        <taxon>Micrococcales</taxon>
        <taxon>Dermacoccaceae</taxon>
        <taxon>Leekyejoonella</taxon>
    </lineage>
</organism>
<reference evidence="1 2" key="2">
    <citation type="submission" date="2019-08" db="EMBL/GenBank/DDBJ databases">
        <title>Jejuicoccus antrihumi gen. nov., sp. nov., a new member of the family Dermacoccaceae isolated from a cave.</title>
        <authorList>
            <person name="Schumann P."/>
            <person name="Kim I.S."/>
        </authorList>
    </citation>
    <scope>NUCLEOTIDE SEQUENCE [LARGE SCALE GENOMIC DNA]</scope>
    <source>
        <strain evidence="1 2">C5-26</strain>
    </source>
</reference>
<dbReference type="Proteomes" id="UP000320244">
    <property type="component" value="Unassembled WGS sequence"/>
</dbReference>
<accession>A0A563DQH3</accession>
<gene>
    <name evidence="1" type="ORF">FGL98_24560</name>
</gene>
<comment type="caution">
    <text evidence="1">The sequence shown here is derived from an EMBL/GenBank/DDBJ whole genome shotgun (WGS) entry which is preliminary data.</text>
</comment>
<keyword evidence="2" id="KW-1185">Reference proteome</keyword>
<name>A0A563DQH3_9MICO</name>
<dbReference type="AlphaFoldDB" id="A0A563DQH3"/>
<reference evidence="1 2" key="1">
    <citation type="submission" date="2019-05" db="EMBL/GenBank/DDBJ databases">
        <authorList>
            <person name="Lee S.D."/>
        </authorList>
    </citation>
    <scope>NUCLEOTIDE SEQUENCE [LARGE SCALE GENOMIC DNA]</scope>
    <source>
        <strain evidence="1 2">C5-26</strain>
    </source>
</reference>
<evidence type="ECO:0000313" key="2">
    <source>
        <dbReference type="Proteomes" id="UP000320244"/>
    </source>
</evidence>
<sequence length="62" mass="6478">MTTYRGTAEEIISTSAPTDVTVTGPELAAVLDDVWQSLDPHLRVAAFAVSADNPADAPIIVP</sequence>
<dbReference type="OrthoDB" id="2676808at2"/>
<protein>
    <submittedName>
        <fullName evidence="1">Uncharacterized protein</fullName>
    </submittedName>
</protein>
<dbReference type="RefSeq" id="WP_146321439.1">
    <property type="nucleotide sequence ID" value="NZ_VCQV01000086.1"/>
</dbReference>